<reference evidence="1" key="1">
    <citation type="journal article" date="2014" name="Front. Microbiol.">
        <title>High frequency of phylogenetically diverse reductive dehalogenase-homologous genes in deep subseafloor sedimentary metagenomes.</title>
        <authorList>
            <person name="Kawai M."/>
            <person name="Futagami T."/>
            <person name="Toyoda A."/>
            <person name="Takaki Y."/>
            <person name="Nishi S."/>
            <person name="Hori S."/>
            <person name="Arai W."/>
            <person name="Tsubouchi T."/>
            <person name="Morono Y."/>
            <person name="Uchiyama I."/>
            <person name="Ito T."/>
            <person name="Fujiyama A."/>
            <person name="Inagaki F."/>
            <person name="Takami H."/>
        </authorList>
    </citation>
    <scope>NUCLEOTIDE SEQUENCE</scope>
    <source>
        <strain evidence="1">Expedition CK06-06</strain>
    </source>
</reference>
<protein>
    <submittedName>
        <fullName evidence="1">Uncharacterized protein</fullName>
    </submittedName>
</protein>
<gene>
    <name evidence="1" type="ORF">S12H4_42374</name>
</gene>
<accession>X1VAK3</accession>
<dbReference type="AlphaFoldDB" id="X1VAK3"/>
<proteinExistence type="predicted"/>
<comment type="caution">
    <text evidence="1">The sequence shown here is derived from an EMBL/GenBank/DDBJ whole genome shotgun (WGS) entry which is preliminary data.</text>
</comment>
<sequence>MIFKETYSIIDDIISKFDFELIHSYMVINKWHWQSEKTAPFKLIMI</sequence>
<dbReference type="EMBL" id="BARW01025920">
    <property type="protein sequence ID" value="GAJ13857.1"/>
    <property type="molecule type" value="Genomic_DNA"/>
</dbReference>
<evidence type="ECO:0000313" key="1">
    <source>
        <dbReference type="EMBL" id="GAJ13857.1"/>
    </source>
</evidence>
<name>X1VAK3_9ZZZZ</name>
<organism evidence="1">
    <name type="scientific">marine sediment metagenome</name>
    <dbReference type="NCBI Taxonomy" id="412755"/>
    <lineage>
        <taxon>unclassified sequences</taxon>
        <taxon>metagenomes</taxon>
        <taxon>ecological metagenomes</taxon>
    </lineage>
</organism>